<name>A0ABN8WRM6_SACUV</name>
<dbReference type="SMART" id="SM00165">
    <property type="entry name" value="UBA"/>
    <property type="match status" value="1"/>
</dbReference>
<accession>A0ABN8WRM6</accession>
<feature type="compositionally biased region" description="Basic and acidic residues" evidence="4">
    <location>
        <begin position="1016"/>
        <end position="1031"/>
    </location>
</feature>
<dbReference type="InterPro" id="IPR015940">
    <property type="entry name" value="UBA"/>
</dbReference>
<dbReference type="PANTHER" id="PTHR11216">
    <property type="entry name" value="EH DOMAIN"/>
    <property type="match status" value="1"/>
</dbReference>
<dbReference type="SUPFAM" id="SSF46934">
    <property type="entry name" value="UBA-like"/>
    <property type="match status" value="1"/>
</dbReference>
<evidence type="ECO:0000313" key="8">
    <source>
        <dbReference type="EMBL" id="CAI4056118.1"/>
    </source>
</evidence>
<feature type="compositionally biased region" description="Polar residues" evidence="4">
    <location>
        <begin position="1248"/>
        <end position="1282"/>
    </location>
</feature>
<evidence type="ECO:0000313" key="9">
    <source>
        <dbReference type="Proteomes" id="UP001162085"/>
    </source>
</evidence>
<feature type="compositionally biased region" description="Polar residues" evidence="4">
    <location>
        <begin position="1316"/>
        <end position="1330"/>
    </location>
</feature>
<dbReference type="InterPro" id="IPR011992">
    <property type="entry name" value="EF-hand-dom_pair"/>
</dbReference>
<protein>
    <recommendedName>
        <fullName evidence="10">EH domain-containing and endocytosis protein 1</fullName>
    </recommendedName>
</protein>
<evidence type="ECO:0000259" key="6">
    <source>
        <dbReference type="PROSITE" id="PS50031"/>
    </source>
</evidence>
<feature type="compositionally biased region" description="Polar residues" evidence="4">
    <location>
        <begin position="404"/>
        <end position="424"/>
    </location>
</feature>
<gene>
    <name evidence="8" type="primary">SUVZ02G0680</name>
    <name evidence="8" type="ORF">SUVZ_02G0680</name>
</gene>
<evidence type="ECO:0000259" key="7">
    <source>
        <dbReference type="PROSITE" id="PS50222"/>
    </source>
</evidence>
<feature type="compositionally biased region" description="Polar residues" evidence="4">
    <location>
        <begin position="1149"/>
        <end position="1173"/>
    </location>
</feature>
<feature type="coiled-coil region" evidence="3">
    <location>
        <begin position="783"/>
        <end position="827"/>
    </location>
</feature>
<dbReference type="Pfam" id="PF00627">
    <property type="entry name" value="UBA"/>
    <property type="match status" value="1"/>
</dbReference>
<evidence type="ECO:0000256" key="4">
    <source>
        <dbReference type="SAM" id="MobiDB-lite"/>
    </source>
</evidence>
<dbReference type="Gene3D" id="1.10.238.10">
    <property type="entry name" value="EF-hand"/>
    <property type="match status" value="3"/>
</dbReference>
<feature type="domain" description="EH" evidence="6">
    <location>
        <begin position="135"/>
        <end position="227"/>
    </location>
</feature>
<dbReference type="PROSITE" id="PS00018">
    <property type="entry name" value="EF_HAND_1"/>
    <property type="match status" value="1"/>
</dbReference>
<feature type="region of interest" description="Disordered" evidence="4">
    <location>
        <begin position="1074"/>
        <end position="1203"/>
    </location>
</feature>
<feature type="domain" description="EH" evidence="6">
    <location>
        <begin position="14"/>
        <end position="113"/>
    </location>
</feature>
<dbReference type="PROSITE" id="PS50030">
    <property type="entry name" value="UBA"/>
    <property type="match status" value="1"/>
</dbReference>
<feature type="region of interest" description="Disordered" evidence="4">
    <location>
        <begin position="1308"/>
        <end position="1336"/>
    </location>
</feature>
<evidence type="ECO:0000256" key="2">
    <source>
        <dbReference type="ARBA" id="ARBA00023054"/>
    </source>
</evidence>
<feature type="coiled-coil region" evidence="3">
    <location>
        <begin position="594"/>
        <end position="726"/>
    </location>
</feature>
<dbReference type="CDD" id="cd00052">
    <property type="entry name" value="EH"/>
    <property type="match status" value="3"/>
</dbReference>
<dbReference type="SMART" id="SM00054">
    <property type="entry name" value="EFh"/>
    <property type="match status" value="2"/>
</dbReference>
<feature type="region of interest" description="Disordered" evidence="4">
    <location>
        <begin position="1241"/>
        <end position="1286"/>
    </location>
</feature>
<feature type="compositionally biased region" description="Polar residues" evidence="4">
    <location>
        <begin position="1002"/>
        <end position="1014"/>
    </location>
</feature>
<evidence type="ECO:0000256" key="1">
    <source>
        <dbReference type="ARBA" id="ARBA00022837"/>
    </source>
</evidence>
<dbReference type="InterPro" id="IPR018247">
    <property type="entry name" value="EF_Hand_1_Ca_BS"/>
</dbReference>
<feature type="domain" description="EH" evidence="6">
    <location>
        <begin position="277"/>
        <end position="366"/>
    </location>
</feature>
<dbReference type="Gene3D" id="1.10.8.10">
    <property type="entry name" value="DNA helicase RuvA subunit, C-terminal domain"/>
    <property type="match status" value="1"/>
</dbReference>
<keyword evidence="1" id="KW-0106">Calcium</keyword>
<feature type="compositionally biased region" description="Acidic residues" evidence="4">
    <location>
        <begin position="1125"/>
        <end position="1140"/>
    </location>
</feature>
<dbReference type="InterPro" id="IPR009060">
    <property type="entry name" value="UBA-like_sf"/>
</dbReference>
<feature type="compositionally biased region" description="Basic and acidic residues" evidence="4">
    <location>
        <begin position="931"/>
        <end position="952"/>
    </location>
</feature>
<dbReference type="Pfam" id="PF12763">
    <property type="entry name" value="EH"/>
    <property type="match status" value="3"/>
</dbReference>
<organism evidence="8 9">
    <name type="scientific">Saccharomyces uvarum</name>
    <name type="common">Yeast</name>
    <name type="synonym">Saccharomyces bayanus var. uvarum</name>
    <dbReference type="NCBI Taxonomy" id="230603"/>
    <lineage>
        <taxon>Eukaryota</taxon>
        <taxon>Fungi</taxon>
        <taxon>Dikarya</taxon>
        <taxon>Ascomycota</taxon>
        <taxon>Saccharomycotina</taxon>
        <taxon>Saccharomycetes</taxon>
        <taxon>Saccharomycetales</taxon>
        <taxon>Saccharomycetaceae</taxon>
        <taxon>Saccharomyces</taxon>
    </lineage>
</organism>
<dbReference type="Proteomes" id="UP001162085">
    <property type="component" value="Chromosome 2"/>
</dbReference>
<feature type="compositionally biased region" description="Polar residues" evidence="4">
    <location>
        <begin position="1090"/>
        <end position="1112"/>
    </location>
</feature>
<dbReference type="PANTHER" id="PTHR11216:SF170">
    <property type="entry name" value="DYNAMIN ASSOCIATED PROTEIN 160, ISOFORM D"/>
    <property type="match status" value="1"/>
</dbReference>
<dbReference type="SMART" id="SM00027">
    <property type="entry name" value="EH"/>
    <property type="match status" value="3"/>
</dbReference>
<feature type="domain" description="UBA" evidence="5">
    <location>
        <begin position="1335"/>
        <end position="1377"/>
    </location>
</feature>
<feature type="domain" description="EF-hand" evidence="7">
    <location>
        <begin position="47"/>
        <end position="82"/>
    </location>
</feature>
<evidence type="ECO:0008006" key="10">
    <source>
        <dbReference type="Google" id="ProtNLM"/>
    </source>
</evidence>
<feature type="region of interest" description="Disordered" evidence="4">
    <location>
        <begin position="926"/>
        <end position="977"/>
    </location>
</feature>
<keyword evidence="9" id="KW-1185">Reference proteome</keyword>
<dbReference type="CDD" id="cd14285">
    <property type="entry name" value="UBA_scEDE1_like"/>
    <property type="match status" value="1"/>
</dbReference>
<reference evidence="8" key="1">
    <citation type="submission" date="2022-10" db="EMBL/GenBank/DDBJ databases">
        <authorList>
            <person name="Byrne P K."/>
        </authorList>
    </citation>
    <scope>NUCLEOTIDE SEQUENCE</scope>
    <source>
        <strain evidence="8">ZP964</strain>
    </source>
</reference>
<dbReference type="PROSITE" id="PS50222">
    <property type="entry name" value="EF_HAND_2"/>
    <property type="match status" value="2"/>
</dbReference>
<keyword evidence="2 3" id="KW-0175">Coiled coil</keyword>
<feature type="compositionally biased region" description="Polar residues" evidence="4">
    <location>
        <begin position="479"/>
        <end position="496"/>
    </location>
</feature>
<dbReference type="InterPro" id="IPR002048">
    <property type="entry name" value="EF_hand_dom"/>
</dbReference>
<feature type="compositionally biased region" description="Low complexity" evidence="4">
    <location>
        <begin position="448"/>
        <end position="471"/>
    </location>
</feature>
<feature type="domain" description="EF-hand" evidence="7">
    <location>
        <begin position="167"/>
        <end position="202"/>
    </location>
</feature>
<evidence type="ECO:0000259" key="5">
    <source>
        <dbReference type="PROSITE" id="PS50030"/>
    </source>
</evidence>
<evidence type="ECO:0000256" key="3">
    <source>
        <dbReference type="SAM" id="Coils"/>
    </source>
</evidence>
<dbReference type="SUPFAM" id="SSF47473">
    <property type="entry name" value="EF-hand"/>
    <property type="match status" value="3"/>
</dbReference>
<feature type="region of interest" description="Disordered" evidence="4">
    <location>
        <begin position="368"/>
        <end position="533"/>
    </location>
</feature>
<dbReference type="InterPro" id="IPR000261">
    <property type="entry name" value="EH_dom"/>
</dbReference>
<dbReference type="EMBL" id="OX365929">
    <property type="protein sequence ID" value="CAI4056118.1"/>
    <property type="molecule type" value="Genomic_DNA"/>
</dbReference>
<feature type="region of interest" description="Disordered" evidence="4">
    <location>
        <begin position="1002"/>
        <end position="1044"/>
    </location>
</feature>
<feature type="compositionally biased region" description="Polar residues" evidence="4">
    <location>
        <begin position="432"/>
        <end position="447"/>
    </location>
</feature>
<sequence>MASITFRTPLSSQEQALYNQKFHQLDSEDLGVVTGEAVRPLFASSGLPGQILSQVWAMVDIDNKGFLNLNEFSAALRMIAQLQQVPNQPISSVLYENLPVQLATFSTDSNPAPMQSTSVITNANATDVPPLSANDIAKFSQLFERTAKGAQTVAGDKAKDIFLKARLPNQTLGEIWALCDRDTSGVLNKSEFIMAMYLIQLSMSNHPSMNPPPTVLSTQLWDSIRLEAANANQQIRTAPISANSTGVSSLTRQSTISRLSTGAFSNASSDWSLSFEKKQQFDSIFDSLDKNHAGSLSSALLVPFFLSSRLNQETLATIWDLADIHNNAEFTKLEFAIAMFLIQKKNAGIELPDVIPNELLQSPALGLYPPNQFPQQQSAPQIAVPSRASKPSFQDMPHQKSAPVINTQPTAPQVLRQNSNNGSLNDLLALNPSFSSPSPSKAQPLLQNNTNNSFSYDNNNGQTALQQQPQQPQQPPALSHSSTGLKKFTPTSNFGQSIIREEPEEQEPPKEAQRAISTQQPPPVPKHAASPVQRAASVTLPQVPNFSAFSMPTSAITGAAVGTAALGAAALSRSSNNTFQNHDLFADGEASAQLSSATTEMANLSNQVNSLSKQASITNEKKSRATQELKRVTEMKISIQTKLNNLRSNHDQNVTQTEQLEAQVSQINNENETLTQQLAVSEANYHAAESKLNELTTDLQESQTKNAELKDQITNLNSMTASLQSQLNEKQQHVKQERSMIDVNSKQLELNQITVVNLQKEIDGLGEKIGVYLTKQKELNDYQKTVEEQHAQLQSKYQDLSNKDTDLADRETQLEERNKQIEEQENLYHQHVSKLQAMFDDLSQRKAIFDKADQELKERNIEYANNVRELSERQMNLAMGQLPDDTKDIISKHVSNNDTATKEVAPRENAHEDTVSKFVDTTVENSNLNDNRIKEDEEKTERTESDVFDRDVPTLGSQSDNENTTTNNGTDSGTETTNVNLTETLSDRFDGDLNEYGIPRSQSLTSSIANNAPQSVRDDVELPETLEERDTTISNAANSDRTENLSHIPGEWEATPATASTDVLSNECTEVIENASTTKRANSNEDGESESSIQESPRLSAQPLPNTQSKSKSINEEFPPIQELNIDESDSSSSDDEFEDTREIPSGAVKSSETQSNPQPSSVLPATTEQRVQTPLKDYSFSHNENNPRKVVLPSKDEFDDEFAGLEQAAVEEDNGADSESEFENVANTGSMEQFETIHHKDLDDELQTNAFTGTLTSSSNPSISKEQAQQQSTGDPAQVSNDEWDEIFAGFGNSKAETVVVANPTIPQQPVPLKSDSTISASKQTNPTINRGVATTPKALAVEELSGMGFTEEEAHNALERSNWDLEAATNFLLDSA</sequence>
<feature type="compositionally biased region" description="Low complexity" evidence="4">
    <location>
        <begin position="959"/>
        <end position="977"/>
    </location>
</feature>
<proteinExistence type="predicted"/>
<dbReference type="PROSITE" id="PS50031">
    <property type="entry name" value="EH"/>
    <property type="match status" value="3"/>
</dbReference>